<protein>
    <submittedName>
        <fullName evidence="1">Uncharacterized protein</fullName>
    </submittedName>
</protein>
<gene>
    <name evidence="1" type="ORF">Klosneuvirus_3_308</name>
</gene>
<dbReference type="EMBL" id="KY684110">
    <property type="protein sequence ID" value="ARF12173.1"/>
    <property type="molecule type" value="Genomic_DNA"/>
</dbReference>
<organism evidence="1">
    <name type="scientific">Klosneuvirus KNV1</name>
    <dbReference type="NCBI Taxonomy" id="1977640"/>
    <lineage>
        <taxon>Viruses</taxon>
        <taxon>Varidnaviria</taxon>
        <taxon>Bamfordvirae</taxon>
        <taxon>Nucleocytoviricota</taxon>
        <taxon>Megaviricetes</taxon>
        <taxon>Imitervirales</taxon>
        <taxon>Mimiviridae</taxon>
        <taxon>Klosneuvirinae</taxon>
        <taxon>Klosneuvirus</taxon>
    </lineage>
</organism>
<reference evidence="1" key="1">
    <citation type="journal article" date="2017" name="Science">
        <title>Giant viruses with an expanded complement of translation system components.</title>
        <authorList>
            <person name="Schulz F."/>
            <person name="Yutin N."/>
            <person name="Ivanova N.N."/>
            <person name="Ortega D.R."/>
            <person name="Lee T.K."/>
            <person name="Vierheilig J."/>
            <person name="Daims H."/>
            <person name="Horn M."/>
            <person name="Wagner M."/>
            <person name="Jensen G.J."/>
            <person name="Kyrpides N.C."/>
            <person name="Koonin E.V."/>
            <person name="Woyke T."/>
        </authorList>
    </citation>
    <scope>NUCLEOTIDE SEQUENCE</scope>
    <source>
        <strain evidence="1">KNV1</strain>
    </source>
</reference>
<proteinExistence type="predicted"/>
<evidence type="ECO:0000313" key="1">
    <source>
        <dbReference type="EMBL" id="ARF12173.1"/>
    </source>
</evidence>
<name>A0A1V0SKE0_9VIRU</name>
<sequence>MSDRKPFKPDDIRYKVHHVSKFNLSKNQQHVIDTLPQIKLKNGTFVEINSKNKNPEISQPPIITITIKIKTEVSYTSTSANITTNTKYLLHPTLGYCTPEEANEALREVNCGAR</sequence>
<accession>A0A1V0SKE0</accession>